<feature type="compositionally biased region" description="Low complexity" evidence="1">
    <location>
        <begin position="232"/>
        <end position="249"/>
    </location>
</feature>
<organism evidence="2 3">
    <name type="scientific">Natronorubrum sulfidifaciens JCM 14089</name>
    <dbReference type="NCBI Taxonomy" id="1230460"/>
    <lineage>
        <taxon>Archaea</taxon>
        <taxon>Methanobacteriati</taxon>
        <taxon>Methanobacteriota</taxon>
        <taxon>Stenosarchaea group</taxon>
        <taxon>Halobacteria</taxon>
        <taxon>Halobacteriales</taxon>
        <taxon>Natrialbaceae</taxon>
        <taxon>Natronorubrum</taxon>
    </lineage>
</organism>
<protein>
    <submittedName>
        <fullName evidence="2">Uncharacterized protein</fullName>
    </submittedName>
</protein>
<evidence type="ECO:0000256" key="1">
    <source>
        <dbReference type="SAM" id="MobiDB-lite"/>
    </source>
</evidence>
<dbReference type="AlphaFoldDB" id="L9W2D6"/>
<feature type="compositionally biased region" description="Acidic residues" evidence="1">
    <location>
        <begin position="78"/>
        <end position="92"/>
    </location>
</feature>
<sequence length="305" mass="31405">MTDSTINTNSSDGTLDVGAATDDLFEDLEEGIPEGEPVDGDATDESESTADERKPSEGGVEDQTAATVFGNLQNSDAASDDIDGVLEGESPEDIIASADEPEPAADDSLVDEDALEEMLLTDRTKEREFLWIDADDDAETDTSAADDDAGPSVADTVEPEAETDTPAEPAAGDDPRPAVSDSSVSEPAADSVETDSAVASIDDAEPIDAKSGAVDPDTGTQESASSDDVDDQQAPAATDDSEETAATVESEPAADREAEADGDHETGPTRRGTDKQTGTPATTDDDNGSAGVLGWLRSTLGRLFS</sequence>
<dbReference type="RefSeq" id="WP_008164020.1">
    <property type="nucleotide sequence ID" value="NZ_AOHX01000045.1"/>
</dbReference>
<proteinExistence type="predicted"/>
<keyword evidence="3" id="KW-1185">Reference proteome</keyword>
<dbReference type="eggNOG" id="arCOG11145">
    <property type="taxonomic scope" value="Archaea"/>
</dbReference>
<feature type="compositionally biased region" description="Basic and acidic residues" evidence="1">
    <location>
        <begin position="120"/>
        <end position="130"/>
    </location>
</feature>
<dbReference type="PATRIC" id="fig|1230460.4.peg.2890"/>
<feature type="compositionally biased region" description="Polar residues" evidence="1">
    <location>
        <begin position="1"/>
        <end position="13"/>
    </location>
</feature>
<dbReference type="EMBL" id="AOHX01000045">
    <property type="protein sequence ID" value="ELY42478.1"/>
    <property type="molecule type" value="Genomic_DNA"/>
</dbReference>
<feature type="compositionally biased region" description="Acidic residues" evidence="1">
    <location>
        <begin position="99"/>
        <end position="116"/>
    </location>
</feature>
<evidence type="ECO:0000313" key="2">
    <source>
        <dbReference type="EMBL" id="ELY42478.1"/>
    </source>
</evidence>
<evidence type="ECO:0000313" key="3">
    <source>
        <dbReference type="Proteomes" id="UP000011661"/>
    </source>
</evidence>
<feature type="compositionally biased region" description="Polar residues" evidence="1">
    <location>
        <begin position="64"/>
        <end position="77"/>
    </location>
</feature>
<feature type="compositionally biased region" description="Acidic residues" evidence="1">
    <location>
        <begin position="23"/>
        <end position="49"/>
    </location>
</feature>
<feature type="compositionally biased region" description="Basic and acidic residues" evidence="1">
    <location>
        <begin position="253"/>
        <end position="274"/>
    </location>
</feature>
<comment type="caution">
    <text evidence="2">The sequence shown here is derived from an EMBL/GenBank/DDBJ whole genome shotgun (WGS) entry which is preliminary data.</text>
</comment>
<dbReference type="Proteomes" id="UP000011661">
    <property type="component" value="Unassembled WGS sequence"/>
</dbReference>
<reference evidence="2 3" key="1">
    <citation type="journal article" date="2014" name="PLoS Genet.">
        <title>Phylogenetically driven sequencing of extremely halophilic archaea reveals strategies for static and dynamic osmo-response.</title>
        <authorList>
            <person name="Becker E.A."/>
            <person name="Seitzer P.M."/>
            <person name="Tritt A."/>
            <person name="Larsen D."/>
            <person name="Krusor M."/>
            <person name="Yao A.I."/>
            <person name="Wu D."/>
            <person name="Madern D."/>
            <person name="Eisen J.A."/>
            <person name="Darling A.E."/>
            <person name="Facciotti M.T."/>
        </authorList>
    </citation>
    <scope>NUCLEOTIDE SEQUENCE [LARGE SCALE GENOMIC DNA]</scope>
    <source>
        <strain evidence="2 3">JCM 14089</strain>
    </source>
</reference>
<dbReference type="OrthoDB" id="178142at2157"/>
<name>L9W2D6_9EURY</name>
<gene>
    <name evidence="2" type="ORF">C495_14212</name>
</gene>
<feature type="compositionally biased region" description="Acidic residues" evidence="1">
    <location>
        <begin position="133"/>
        <end position="149"/>
    </location>
</feature>
<accession>L9W2D6</accession>
<feature type="region of interest" description="Disordered" evidence="1">
    <location>
        <begin position="1"/>
        <end position="292"/>
    </location>
</feature>